<keyword evidence="4" id="KW-1133">Transmembrane helix</keyword>
<keyword evidence="2" id="KW-0539">Nucleus</keyword>
<dbReference type="InterPro" id="IPR007219">
    <property type="entry name" value="XnlR_reg_dom"/>
</dbReference>
<dbReference type="SUPFAM" id="SSF81321">
    <property type="entry name" value="Family A G protein-coupled receptor-like"/>
    <property type="match status" value="1"/>
</dbReference>
<dbReference type="Pfam" id="PF04082">
    <property type="entry name" value="Fungal_trans"/>
    <property type="match status" value="1"/>
</dbReference>
<feature type="region of interest" description="Disordered" evidence="3">
    <location>
        <begin position="103"/>
        <end position="124"/>
    </location>
</feature>
<dbReference type="GO" id="GO:0008270">
    <property type="term" value="F:zinc ion binding"/>
    <property type="evidence" value="ECO:0007669"/>
    <property type="project" value="InterPro"/>
</dbReference>
<evidence type="ECO:0000256" key="4">
    <source>
        <dbReference type="SAM" id="Phobius"/>
    </source>
</evidence>
<keyword evidence="4" id="KW-0812">Transmembrane</keyword>
<dbReference type="Proteomes" id="UP000305883">
    <property type="component" value="Unassembled WGS sequence"/>
</dbReference>
<dbReference type="PANTHER" id="PTHR47785">
    <property type="entry name" value="ZN(II)2CYS6 TRANSCRIPTION FACTOR (EUROFUNG)-RELATED-RELATED"/>
    <property type="match status" value="1"/>
</dbReference>
<dbReference type="InterPro" id="IPR001138">
    <property type="entry name" value="Zn2Cys6_DnaBD"/>
</dbReference>
<dbReference type="Gene3D" id="4.10.240.10">
    <property type="entry name" value="Zn(2)-C6 fungal-type DNA-binding domain"/>
    <property type="match status" value="1"/>
</dbReference>
<feature type="region of interest" description="Disordered" evidence="3">
    <location>
        <begin position="569"/>
        <end position="599"/>
    </location>
</feature>
<dbReference type="GO" id="GO:0006351">
    <property type="term" value="P:DNA-templated transcription"/>
    <property type="evidence" value="ECO:0007669"/>
    <property type="project" value="InterPro"/>
</dbReference>
<feature type="transmembrane region" description="Helical" evidence="4">
    <location>
        <begin position="177"/>
        <end position="198"/>
    </location>
</feature>
<feature type="region of interest" description="Disordered" evidence="3">
    <location>
        <begin position="466"/>
        <end position="485"/>
    </location>
</feature>
<name>A0A4T0WA02_9PEZI</name>
<dbReference type="PANTHER" id="PTHR47785:SF5">
    <property type="entry name" value="ZN(II)2CYS6 TRANSCRIPTION FACTOR (EUROFUNG)"/>
    <property type="match status" value="1"/>
</dbReference>
<dbReference type="PROSITE" id="PS00463">
    <property type="entry name" value="ZN2_CY6_FUNGAL_1"/>
    <property type="match status" value="1"/>
</dbReference>
<keyword evidence="1" id="KW-0479">Metal-binding</keyword>
<reference evidence="6 7" key="1">
    <citation type="journal article" date="2019" name="Genome Biol. Evol.">
        <title>Genomic Plasticity Mediated by Transposable Elements in the Plant Pathogenic Fungus Colletotrichum higginsianum.</title>
        <authorList>
            <person name="Tsushima A."/>
            <person name="Gan P."/>
            <person name="Kumakura N."/>
            <person name="Narusaka M."/>
            <person name="Takano Y."/>
            <person name="Narusaka Y."/>
            <person name="Shirasu K."/>
        </authorList>
    </citation>
    <scope>NUCLEOTIDE SEQUENCE [LARGE SCALE GENOMIC DNA]</scope>
    <source>
        <strain evidence="6 7">MAFF305635-RFP</strain>
    </source>
</reference>
<dbReference type="EMBL" id="MWPZ01000003">
    <property type="protein sequence ID" value="TID02329.1"/>
    <property type="molecule type" value="Genomic_DNA"/>
</dbReference>
<accession>A0A4T0WA02</accession>
<feature type="domain" description="Zn(2)-C6 fungal-type" evidence="5">
    <location>
        <begin position="494"/>
        <end position="524"/>
    </location>
</feature>
<evidence type="ECO:0000256" key="3">
    <source>
        <dbReference type="SAM" id="MobiDB-lite"/>
    </source>
</evidence>
<feature type="transmembrane region" description="Helical" evidence="4">
    <location>
        <begin position="323"/>
        <end position="346"/>
    </location>
</feature>
<dbReference type="CDD" id="cd00067">
    <property type="entry name" value="GAL4"/>
    <property type="match status" value="1"/>
</dbReference>
<evidence type="ECO:0000256" key="1">
    <source>
        <dbReference type="ARBA" id="ARBA00022723"/>
    </source>
</evidence>
<feature type="transmembrane region" description="Helical" evidence="4">
    <location>
        <begin position="205"/>
        <end position="229"/>
    </location>
</feature>
<organism evidence="6 7">
    <name type="scientific">Colletotrichum higginsianum</name>
    <dbReference type="NCBI Taxonomy" id="80884"/>
    <lineage>
        <taxon>Eukaryota</taxon>
        <taxon>Fungi</taxon>
        <taxon>Dikarya</taxon>
        <taxon>Ascomycota</taxon>
        <taxon>Pezizomycotina</taxon>
        <taxon>Sordariomycetes</taxon>
        <taxon>Hypocreomycetidae</taxon>
        <taxon>Glomerellales</taxon>
        <taxon>Glomerellaceae</taxon>
        <taxon>Colletotrichum</taxon>
        <taxon>Colletotrichum destructivum species complex</taxon>
    </lineage>
</organism>
<dbReference type="PROSITE" id="PS50048">
    <property type="entry name" value="ZN2_CY6_FUNGAL_2"/>
    <property type="match status" value="1"/>
</dbReference>
<dbReference type="Gene3D" id="1.20.1070.10">
    <property type="entry name" value="Rhodopsin 7-helix transmembrane proteins"/>
    <property type="match status" value="1"/>
</dbReference>
<feature type="compositionally biased region" description="Acidic residues" evidence="3">
    <location>
        <begin position="114"/>
        <end position="123"/>
    </location>
</feature>
<dbReference type="InterPro" id="IPR053181">
    <property type="entry name" value="EcdB-like_regulator"/>
</dbReference>
<dbReference type="CDD" id="cd00637">
    <property type="entry name" value="7tm_classA_rhodopsin-like"/>
    <property type="match status" value="1"/>
</dbReference>
<protein>
    <recommendedName>
        <fullName evidence="5">Zn(2)-C6 fungal-type domain-containing protein</fullName>
    </recommendedName>
</protein>
<feature type="transmembrane region" description="Helical" evidence="4">
    <location>
        <begin position="20"/>
        <end position="42"/>
    </location>
</feature>
<dbReference type="AlphaFoldDB" id="A0A4T0WA02"/>
<feature type="transmembrane region" description="Helical" evidence="4">
    <location>
        <begin position="261"/>
        <end position="283"/>
    </location>
</feature>
<evidence type="ECO:0000256" key="2">
    <source>
        <dbReference type="ARBA" id="ARBA00023242"/>
    </source>
</evidence>
<dbReference type="Pfam" id="PF00172">
    <property type="entry name" value="Zn_clus"/>
    <property type="match status" value="1"/>
</dbReference>
<dbReference type="GO" id="GO:0000981">
    <property type="term" value="F:DNA-binding transcription factor activity, RNA polymerase II-specific"/>
    <property type="evidence" value="ECO:0007669"/>
    <property type="project" value="InterPro"/>
</dbReference>
<gene>
    <name evidence="6" type="ORF">CH35J_004840</name>
</gene>
<dbReference type="OrthoDB" id="4356994at2759"/>
<evidence type="ECO:0000313" key="7">
    <source>
        <dbReference type="Proteomes" id="UP000305883"/>
    </source>
</evidence>
<comment type="caution">
    <text evidence="6">The sequence shown here is derived from an EMBL/GenBank/DDBJ whole genome shotgun (WGS) entry which is preliminary data.</text>
</comment>
<feature type="compositionally biased region" description="Polar residues" evidence="3">
    <location>
        <begin position="570"/>
        <end position="588"/>
    </location>
</feature>
<evidence type="ECO:0000259" key="5">
    <source>
        <dbReference type="PROSITE" id="PS50048"/>
    </source>
</evidence>
<proteinExistence type="predicted"/>
<dbReference type="GO" id="GO:0003677">
    <property type="term" value="F:DNA binding"/>
    <property type="evidence" value="ECO:0007669"/>
    <property type="project" value="InterPro"/>
</dbReference>
<dbReference type="CDD" id="cd12148">
    <property type="entry name" value="fungal_TF_MHR"/>
    <property type="match status" value="1"/>
</dbReference>
<feature type="transmembrane region" description="Helical" evidence="4">
    <location>
        <begin position="352"/>
        <end position="373"/>
    </location>
</feature>
<sequence>MSAASQRGSLAPLPEYHRRGLIILTAFSFLSTLATTLLWLFITYKFLSYRRRKWVDKRRRARRRRHVTVADLPDLTLGLDAPCPGSTGFSRIEELDRLATVQEPANDAGAQRPDEDDEDDEAEERSPFPILVYNLLLADMMEAVAYSLSIYWVIEDGIFAPSSVCWAQGWLGSTSNLAASLFLTAISVNTFLTVGLGFKPPPWTVYTTIASLWIFDFGINGAGVISATLHPATVGESFFMRANVWCWISTAYDSWRLWAHYFWVMVSIAVTISLYSFVFFTLWRQKRNCRHLPAKRSTPSEESGFHTSREAEPRQLSGYHPAFLIYPFIYIGCSVPLVVGRVTALLGIDLGIFYFAFAGSVLAANGLFNSILWTSTILFSAPQDVRNTGLDRFAFVRTPIRDYGHTVIISGPSSRRVPQSEASIHSRKKDWWWWRYGGQRNWGRSYTNAHTMPVLGDLAIRTMSGAQAGNEAPETSNKRRRTSGMYQRRRAVAACGPCRVRKTKCDNVRPACGFCQRNGGHCTYPDTSNDFSTFDPASLAILDRINHVVSLLETGPQPPMDNVGSAVPLPQSTLSPTSISGPQTSTSLALEEDPTHAPDNLPEDDAMIRFNIPDSAAASANCEAVLKWPIFRGLVPDVESFILEADDDDRESFDRPRPVNGCSLGRGVQEDDFTVLSKKFLAYVHVKNPILDVADFKAQVRDAVESGPRWDGPSCLVLIACALACLASPFQSELNLNGTPESVRSSASNSTDPDTAQAYYLAAKKRMGLIEPSLLQVQCLFFFAVFEMYTLHPLQAWFYFNQACVQFKSLLWRRSQRRNPHNISQKTRRLEQRLYWSCMKSECELRCEIPLPLSGITSLGYPDLFPSPPSEVASPAAQPSALDILEDDIHPEEEKSWFYYLAEISSRRMINRAISVFGYNGQQAWVQDVARVVEKCEEFDGHINVWCLHIPSQINWQNRDLSNNELVHFIQNRATSCREWIHRPFVYYVVHQPPDDPWMPRVMPLAEKCLELSVELLLDINLHHRHHGTWFMARAAMTRALLVLAAVKSGRFNQLPERWKQAVETATLALQRWYGEAPDLLRAASVLEGVIGQVIGTGG</sequence>
<dbReference type="InterPro" id="IPR036864">
    <property type="entry name" value="Zn2-C6_fun-type_DNA-bd_sf"/>
</dbReference>
<evidence type="ECO:0000313" key="6">
    <source>
        <dbReference type="EMBL" id="TID02329.1"/>
    </source>
</evidence>
<dbReference type="SMART" id="SM00066">
    <property type="entry name" value="GAL4"/>
    <property type="match status" value="1"/>
</dbReference>
<dbReference type="SUPFAM" id="SSF57701">
    <property type="entry name" value="Zn2/Cys6 DNA-binding domain"/>
    <property type="match status" value="1"/>
</dbReference>
<keyword evidence="4" id="KW-0472">Membrane</keyword>